<dbReference type="EMBL" id="JARK01001603">
    <property type="protein sequence ID" value="EYB87154.1"/>
    <property type="molecule type" value="Genomic_DNA"/>
</dbReference>
<proteinExistence type="predicted"/>
<reference evidence="2" key="1">
    <citation type="journal article" date="2015" name="Nat. Genet.">
        <title>The genome and transcriptome of the zoonotic hookworm Ancylostoma ceylanicum identify infection-specific gene families.</title>
        <authorList>
            <person name="Schwarz E.M."/>
            <person name="Hu Y."/>
            <person name="Antoshechkin I."/>
            <person name="Miller M.M."/>
            <person name="Sternberg P.W."/>
            <person name="Aroian R.V."/>
        </authorList>
    </citation>
    <scope>NUCLEOTIDE SEQUENCE</scope>
    <source>
        <strain evidence="2">HY135</strain>
    </source>
</reference>
<dbReference type="AlphaFoldDB" id="A0A016SA52"/>
<evidence type="ECO:0000313" key="2">
    <source>
        <dbReference type="Proteomes" id="UP000024635"/>
    </source>
</evidence>
<keyword evidence="2" id="KW-1185">Reference proteome</keyword>
<evidence type="ECO:0000313" key="1">
    <source>
        <dbReference type="EMBL" id="EYB87154.1"/>
    </source>
</evidence>
<accession>A0A016SA52</accession>
<comment type="caution">
    <text evidence="1">The sequence shown here is derived from an EMBL/GenBank/DDBJ whole genome shotgun (WGS) entry which is preliminary data.</text>
</comment>
<sequence length="67" mass="7886">MITRGPGPFLGIHDLRAAKHSLYDQLRWMWREVHRRDDEASLPEIKQTSKSFSQLCFLVKIFESSKP</sequence>
<dbReference type="Proteomes" id="UP000024635">
    <property type="component" value="Unassembled WGS sequence"/>
</dbReference>
<gene>
    <name evidence="1" type="primary">Acey_s0267.g744</name>
    <name evidence="1" type="ORF">Y032_0267g744</name>
</gene>
<protein>
    <submittedName>
        <fullName evidence="1">Uncharacterized protein</fullName>
    </submittedName>
</protein>
<organism evidence="1 2">
    <name type="scientific">Ancylostoma ceylanicum</name>
    <dbReference type="NCBI Taxonomy" id="53326"/>
    <lineage>
        <taxon>Eukaryota</taxon>
        <taxon>Metazoa</taxon>
        <taxon>Ecdysozoa</taxon>
        <taxon>Nematoda</taxon>
        <taxon>Chromadorea</taxon>
        <taxon>Rhabditida</taxon>
        <taxon>Rhabditina</taxon>
        <taxon>Rhabditomorpha</taxon>
        <taxon>Strongyloidea</taxon>
        <taxon>Ancylostomatidae</taxon>
        <taxon>Ancylostomatinae</taxon>
        <taxon>Ancylostoma</taxon>
    </lineage>
</organism>
<name>A0A016SA52_9BILA</name>